<evidence type="ECO:0000256" key="2">
    <source>
        <dbReference type="SAM" id="Phobius"/>
    </source>
</evidence>
<evidence type="ECO:0000256" key="1">
    <source>
        <dbReference type="SAM" id="MobiDB-lite"/>
    </source>
</evidence>
<protein>
    <submittedName>
        <fullName evidence="3">Uncharacterized protein</fullName>
    </submittedName>
</protein>
<dbReference type="EMBL" id="JANIIK010000117">
    <property type="protein sequence ID" value="KAJ3586654.1"/>
    <property type="molecule type" value="Genomic_DNA"/>
</dbReference>
<evidence type="ECO:0000313" key="4">
    <source>
        <dbReference type="Proteomes" id="UP001148018"/>
    </source>
</evidence>
<gene>
    <name evidence="3" type="ORF">NHX12_013050</name>
</gene>
<evidence type="ECO:0000313" key="3">
    <source>
        <dbReference type="EMBL" id="KAJ3586654.1"/>
    </source>
</evidence>
<organism evidence="3 4">
    <name type="scientific">Muraenolepis orangiensis</name>
    <name type="common">Patagonian moray cod</name>
    <dbReference type="NCBI Taxonomy" id="630683"/>
    <lineage>
        <taxon>Eukaryota</taxon>
        <taxon>Metazoa</taxon>
        <taxon>Chordata</taxon>
        <taxon>Craniata</taxon>
        <taxon>Vertebrata</taxon>
        <taxon>Euteleostomi</taxon>
        <taxon>Actinopterygii</taxon>
        <taxon>Neopterygii</taxon>
        <taxon>Teleostei</taxon>
        <taxon>Neoteleostei</taxon>
        <taxon>Acanthomorphata</taxon>
        <taxon>Zeiogadaria</taxon>
        <taxon>Gadariae</taxon>
        <taxon>Gadiformes</taxon>
        <taxon>Muraenolepidoidei</taxon>
        <taxon>Muraenolepididae</taxon>
        <taxon>Muraenolepis</taxon>
    </lineage>
</organism>
<keyword evidence="2" id="KW-1133">Transmembrane helix</keyword>
<keyword evidence="4" id="KW-1185">Reference proteome</keyword>
<proteinExistence type="predicted"/>
<dbReference type="AlphaFoldDB" id="A0A9Q0DD55"/>
<feature type="region of interest" description="Disordered" evidence="1">
    <location>
        <begin position="1"/>
        <end position="30"/>
    </location>
</feature>
<keyword evidence="2" id="KW-0472">Membrane</keyword>
<dbReference type="Proteomes" id="UP001148018">
    <property type="component" value="Unassembled WGS sequence"/>
</dbReference>
<accession>A0A9Q0DD55</accession>
<feature type="transmembrane region" description="Helical" evidence="2">
    <location>
        <begin position="62"/>
        <end position="80"/>
    </location>
</feature>
<reference evidence="3" key="1">
    <citation type="submission" date="2022-07" db="EMBL/GenBank/DDBJ databases">
        <title>Chromosome-level genome of Muraenolepis orangiensis.</title>
        <authorList>
            <person name="Kim J."/>
        </authorList>
    </citation>
    <scope>NUCLEOTIDE SEQUENCE</scope>
    <source>
        <strain evidence="3">KU_S4_2022</strain>
        <tissue evidence="3">Muscle</tissue>
    </source>
</reference>
<sequence>MRRRSSNGGMAVAPDAHIHHGGSSGERRAVPVHRCDWRLAPRPEMSSADSQRKQGGWSGPSAVASLMLLLLIIIIIIMGFELNRFDRIKPNVLRGLKRSNRRMMKVDDDGGRVSVSVCSGLEPRLLSLLWDAVV</sequence>
<name>A0A9Q0DD55_9TELE</name>
<comment type="caution">
    <text evidence="3">The sequence shown here is derived from an EMBL/GenBank/DDBJ whole genome shotgun (WGS) entry which is preliminary data.</text>
</comment>
<keyword evidence="2" id="KW-0812">Transmembrane</keyword>